<dbReference type="InterPro" id="IPR006035">
    <property type="entry name" value="Ureohydrolase"/>
</dbReference>
<dbReference type="EMBL" id="BSPC01000063">
    <property type="protein sequence ID" value="GLS22434.1"/>
    <property type="molecule type" value="Genomic_DNA"/>
</dbReference>
<protein>
    <submittedName>
        <fullName evidence="6">Alanine racemase</fullName>
    </submittedName>
</protein>
<keyword evidence="7" id="KW-1185">Reference proteome</keyword>
<dbReference type="InterPro" id="IPR000821">
    <property type="entry name" value="Ala_racemase"/>
</dbReference>
<keyword evidence="3" id="KW-0413">Isomerase</keyword>
<dbReference type="InterPro" id="IPR023696">
    <property type="entry name" value="Ureohydrolase_dom_sf"/>
</dbReference>
<comment type="cofactor">
    <cofactor evidence="1">
        <name>pyridoxal 5'-phosphate</name>
        <dbReference type="ChEBI" id="CHEBI:597326"/>
    </cofactor>
</comment>
<reference evidence="7" key="1">
    <citation type="journal article" date="2019" name="Int. J. Syst. Evol. Microbiol.">
        <title>The Global Catalogue of Microorganisms (GCM) 10K type strain sequencing project: providing services to taxonomists for standard genome sequencing and annotation.</title>
        <authorList>
            <consortium name="The Broad Institute Genomics Platform"/>
            <consortium name="The Broad Institute Genome Sequencing Center for Infectious Disease"/>
            <person name="Wu L."/>
            <person name="Ma J."/>
        </authorList>
    </citation>
    <scope>NUCLEOTIDE SEQUENCE [LARGE SCALE GENOMIC DNA]</scope>
    <source>
        <strain evidence="7">NBRC 101365</strain>
    </source>
</reference>
<evidence type="ECO:0000256" key="1">
    <source>
        <dbReference type="ARBA" id="ARBA00001933"/>
    </source>
</evidence>
<accession>A0ABQ6CQK0</accession>
<evidence type="ECO:0000256" key="4">
    <source>
        <dbReference type="PROSITE-ProRule" id="PRU00742"/>
    </source>
</evidence>
<gene>
    <name evidence="6" type="ORF">GCM10007874_54520</name>
</gene>
<evidence type="ECO:0000256" key="2">
    <source>
        <dbReference type="ARBA" id="ARBA00022898"/>
    </source>
</evidence>
<dbReference type="PROSITE" id="PS51409">
    <property type="entry name" value="ARGINASE_2"/>
    <property type="match status" value="1"/>
</dbReference>
<dbReference type="RefSeq" id="WP_284315396.1">
    <property type="nucleotide sequence ID" value="NZ_BSPC01000063.1"/>
</dbReference>
<evidence type="ECO:0000313" key="7">
    <source>
        <dbReference type="Proteomes" id="UP001156882"/>
    </source>
</evidence>
<organism evidence="6 7">
    <name type="scientific">Labrys miyagiensis</name>
    <dbReference type="NCBI Taxonomy" id="346912"/>
    <lineage>
        <taxon>Bacteria</taxon>
        <taxon>Pseudomonadati</taxon>
        <taxon>Pseudomonadota</taxon>
        <taxon>Alphaproteobacteria</taxon>
        <taxon>Hyphomicrobiales</taxon>
        <taxon>Xanthobacteraceae</taxon>
        <taxon>Labrys</taxon>
    </lineage>
</organism>
<keyword evidence="2" id="KW-0663">Pyridoxal phosphate</keyword>
<dbReference type="InterPro" id="IPR001608">
    <property type="entry name" value="Ala_racemase_N"/>
</dbReference>
<dbReference type="Gene3D" id="3.20.20.10">
    <property type="entry name" value="Alanine racemase"/>
    <property type="match status" value="1"/>
</dbReference>
<sequence length="602" mass="64877">MPDPQVTVDLARIERNARVVTTRAKQSGIDIFGVTKGSCGMPSVARAMLRGGVVGLAESRFENIRRLRDSGLDCPIMLLRSPPLVRVEELVRSVDISLQSELPLIREISRTAERLGRVHDVILMIDLGDLREGIWPNDLIPTVEEIMTLPGVRIAGVGTNLTCFGAIMPTEDNLNQLVAHAYKVESVTGSRLDWVSGGNSSSLPLLLSGEMPHGVNNLRIGEAILQGGRDTFLDKPWQELDMDAFELTGELLEVKVKPSLPIGKSGVDAFGNTPHFIDEGDRLRGIANIGREDVMVDGLIPTNPGVRVLGASSDHLMLDLTDANPPLASGDTVGFRLNYGALLAVMTSEYVEKAPLNDVQTRVAIRRIAFNTSPDAAWLLKTYSVERSLSALGIEVADPAMPALVDGKTVSVFAGASRATAWAALTHTLETHDSVGLVWIDAFASATPDPNPDGQAGERTVLRRILERLPPHVSPENIALVGLRETDPAEAAFLKASRCRVFTMTEIDTVGIRHVMREALKVASAGTKGFHAAYSPHVTDMAGWMQGLGGITARETHQVMELLAQHPGMLSLSLSGMTTDLPSAIAAEYTHFVLSAFGKNIL</sequence>
<evidence type="ECO:0000313" key="6">
    <source>
        <dbReference type="EMBL" id="GLS22434.1"/>
    </source>
</evidence>
<proteinExistence type="inferred from homology"/>
<feature type="domain" description="Alanine racemase N-terminal" evidence="5">
    <location>
        <begin position="8"/>
        <end position="224"/>
    </location>
</feature>
<comment type="caution">
    <text evidence="6">The sequence shown here is derived from an EMBL/GenBank/DDBJ whole genome shotgun (WGS) entry which is preliminary data.</text>
</comment>
<dbReference type="CDD" id="cd06815">
    <property type="entry name" value="PLPDE_III_AR_like_1"/>
    <property type="match status" value="1"/>
</dbReference>
<dbReference type="SUPFAM" id="SSF52768">
    <property type="entry name" value="Arginase/deacetylase"/>
    <property type="match status" value="1"/>
</dbReference>
<name>A0ABQ6CQK0_9HYPH</name>
<dbReference type="Pfam" id="PF00491">
    <property type="entry name" value="Arginase"/>
    <property type="match status" value="1"/>
</dbReference>
<dbReference type="PANTHER" id="PTHR30511:SF3">
    <property type="entry name" value="LYSINE RACEMASE"/>
    <property type="match status" value="1"/>
</dbReference>
<evidence type="ECO:0000256" key="3">
    <source>
        <dbReference type="ARBA" id="ARBA00023235"/>
    </source>
</evidence>
<evidence type="ECO:0000259" key="5">
    <source>
        <dbReference type="Pfam" id="PF01168"/>
    </source>
</evidence>
<dbReference type="Pfam" id="PF01168">
    <property type="entry name" value="Ala_racemase_N"/>
    <property type="match status" value="1"/>
</dbReference>
<comment type="similarity">
    <text evidence="4">Belongs to the arginase family.</text>
</comment>
<dbReference type="PANTHER" id="PTHR30511">
    <property type="entry name" value="ALANINE RACEMASE"/>
    <property type="match status" value="1"/>
</dbReference>
<dbReference type="InterPro" id="IPR029066">
    <property type="entry name" value="PLP-binding_barrel"/>
</dbReference>
<dbReference type="Proteomes" id="UP001156882">
    <property type="component" value="Unassembled WGS sequence"/>
</dbReference>
<dbReference type="Gene3D" id="3.40.800.10">
    <property type="entry name" value="Ureohydrolase domain"/>
    <property type="match status" value="1"/>
</dbReference>
<dbReference type="SUPFAM" id="SSF51419">
    <property type="entry name" value="PLP-binding barrel"/>
    <property type="match status" value="1"/>
</dbReference>